<name>A0AAN4VWV8_9BACT</name>
<dbReference type="EMBL" id="BQKE01000001">
    <property type="protein sequence ID" value="GJM60922.1"/>
    <property type="molecule type" value="Genomic_DNA"/>
</dbReference>
<evidence type="ECO:0000256" key="1">
    <source>
        <dbReference type="SAM" id="SignalP"/>
    </source>
</evidence>
<dbReference type="Pfam" id="PF19630">
    <property type="entry name" value="DUF6134"/>
    <property type="match status" value="1"/>
</dbReference>
<organism evidence="2 3">
    <name type="scientific">Persicobacter diffluens</name>
    <dbReference type="NCBI Taxonomy" id="981"/>
    <lineage>
        <taxon>Bacteria</taxon>
        <taxon>Pseudomonadati</taxon>
        <taxon>Bacteroidota</taxon>
        <taxon>Cytophagia</taxon>
        <taxon>Cytophagales</taxon>
        <taxon>Persicobacteraceae</taxon>
        <taxon>Persicobacter</taxon>
    </lineage>
</organism>
<dbReference type="RefSeq" id="WP_338236568.1">
    <property type="nucleotide sequence ID" value="NZ_BQKE01000001.1"/>
</dbReference>
<evidence type="ECO:0008006" key="4">
    <source>
        <dbReference type="Google" id="ProtNLM"/>
    </source>
</evidence>
<evidence type="ECO:0000313" key="3">
    <source>
        <dbReference type="Proteomes" id="UP001310022"/>
    </source>
</evidence>
<gene>
    <name evidence="2" type="ORF">PEDI_14740</name>
</gene>
<keyword evidence="1" id="KW-0732">Signal</keyword>
<sequence length="195" mass="23148">MRFTQYVFLLLLNLNTFSLAQAQKHFYDIFMGEEIVGSMTVEKKIINDLEIYTMESRLKINLFKEIENNFIIKTHYKNGRLSHSFFENYMNQSLKERTEVVSKNGKLHISKEKHQWTIPEVPFSVIRAYFEKPEKHQEIFSERLGEFLPCKKVAPSAYSLKVSMMKESKFYYDGNQCIRVEGKFGPAAFIFQKRR</sequence>
<dbReference type="InterPro" id="IPR045767">
    <property type="entry name" value="DUF6134"/>
</dbReference>
<feature type="chain" id="PRO_5042883487" description="DUF3108 domain-containing protein" evidence="1">
    <location>
        <begin position="23"/>
        <end position="195"/>
    </location>
</feature>
<feature type="signal peptide" evidence="1">
    <location>
        <begin position="1"/>
        <end position="22"/>
    </location>
</feature>
<proteinExistence type="predicted"/>
<evidence type="ECO:0000313" key="2">
    <source>
        <dbReference type="EMBL" id="GJM60922.1"/>
    </source>
</evidence>
<protein>
    <recommendedName>
        <fullName evidence="4">DUF3108 domain-containing protein</fullName>
    </recommendedName>
</protein>
<keyword evidence="3" id="KW-1185">Reference proteome</keyword>
<dbReference type="AlphaFoldDB" id="A0AAN4VWV8"/>
<comment type="caution">
    <text evidence="2">The sequence shown here is derived from an EMBL/GenBank/DDBJ whole genome shotgun (WGS) entry which is preliminary data.</text>
</comment>
<dbReference type="Proteomes" id="UP001310022">
    <property type="component" value="Unassembled WGS sequence"/>
</dbReference>
<reference evidence="2 3" key="1">
    <citation type="submission" date="2021-12" db="EMBL/GenBank/DDBJ databases">
        <title>Genome sequencing of bacteria with rrn-lacking chromosome and rrn-plasmid.</title>
        <authorList>
            <person name="Anda M."/>
            <person name="Iwasaki W."/>
        </authorList>
    </citation>
    <scope>NUCLEOTIDE SEQUENCE [LARGE SCALE GENOMIC DNA]</scope>
    <source>
        <strain evidence="2 3">NBRC 15940</strain>
    </source>
</reference>
<accession>A0AAN4VWV8</accession>